<comment type="caution">
    <text evidence="1">The sequence shown here is derived from an EMBL/GenBank/DDBJ whole genome shotgun (WGS) entry which is preliminary data.</text>
</comment>
<evidence type="ECO:0000313" key="2">
    <source>
        <dbReference type="Proteomes" id="UP001623348"/>
    </source>
</evidence>
<evidence type="ECO:0000313" key="1">
    <source>
        <dbReference type="EMBL" id="GAB0180354.1"/>
    </source>
</evidence>
<dbReference type="AlphaFoldDB" id="A0ABC9W6D7"/>
<keyword evidence="1" id="KW-0649">Protein kinase inhibitor</keyword>
<accession>A0ABC9W6D7</accession>
<gene>
    <name evidence="1" type="ORF">GRJ2_000500700</name>
</gene>
<sequence>MIYMLEGRDAIQKDLEKLEEWACVNLTRFNKAKCKVLYMGRGNPRYQRRLGDEGIESSPEKDLGVLVDEKLDMTQQCALAGQKANHTLDCIKRSTTSRSREVILPLYSILVRPHLEYCIQLWGPQYKKDIKLLEQVQRRPQR</sequence>
<organism evidence="1 2">
    <name type="scientific">Grus japonensis</name>
    <name type="common">Japanese crane</name>
    <name type="synonym">Red-crowned crane</name>
    <dbReference type="NCBI Taxonomy" id="30415"/>
    <lineage>
        <taxon>Eukaryota</taxon>
        <taxon>Metazoa</taxon>
        <taxon>Chordata</taxon>
        <taxon>Craniata</taxon>
        <taxon>Vertebrata</taxon>
        <taxon>Euteleostomi</taxon>
        <taxon>Archelosauria</taxon>
        <taxon>Archosauria</taxon>
        <taxon>Dinosauria</taxon>
        <taxon>Saurischia</taxon>
        <taxon>Theropoda</taxon>
        <taxon>Coelurosauria</taxon>
        <taxon>Aves</taxon>
        <taxon>Neognathae</taxon>
        <taxon>Neoaves</taxon>
        <taxon>Gruiformes</taxon>
        <taxon>Gruidae</taxon>
        <taxon>Grus</taxon>
    </lineage>
</organism>
<dbReference type="Proteomes" id="UP001623348">
    <property type="component" value="Unassembled WGS sequence"/>
</dbReference>
<protein>
    <submittedName>
        <fullName evidence="1">cAMP-dependent protein kinase inhibitor alpha</fullName>
    </submittedName>
</protein>
<proteinExistence type="predicted"/>
<reference evidence="1 2" key="1">
    <citation type="submission" date="2024-06" db="EMBL/GenBank/DDBJ databases">
        <title>The draft genome of Grus japonensis, version 3.</title>
        <authorList>
            <person name="Nabeshima K."/>
            <person name="Suzuki S."/>
            <person name="Onuma M."/>
        </authorList>
    </citation>
    <scope>NUCLEOTIDE SEQUENCE [LARGE SCALE GENOMIC DNA]</scope>
    <source>
        <strain evidence="1 2">451A</strain>
    </source>
</reference>
<dbReference type="GO" id="GO:0004860">
    <property type="term" value="F:protein kinase inhibitor activity"/>
    <property type="evidence" value="ECO:0007669"/>
    <property type="project" value="UniProtKB-KW"/>
</dbReference>
<name>A0ABC9W6D7_GRUJA</name>
<dbReference type="PANTHER" id="PTHR33332">
    <property type="entry name" value="REVERSE TRANSCRIPTASE DOMAIN-CONTAINING PROTEIN"/>
    <property type="match status" value="1"/>
</dbReference>
<keyword evidence="2" id="KW-1185">Reference proteome</keyword>
<dbReference type="PRINTS" id="PR01345">
    <property type="entry name" value="CERVTRCPTASE"/>
</dbReference>
<dbReference type="EMBL" id="BAAFJT010000001">
    <property type="protein sequence ID" value="GAB0180354.1"/>
    <property type="molecule type" value="Genomic_DNA"/>
</dbReference>